<keyword evidence="3" id="KW-1185">Reference proteome</keyword>
<reference evidence="2" key="2">
    <citation type="submission" date="2020-09" db="EMBL/GenBank/DDBJ databases">
        <authorList>
            <person name="Sun Q."/>
            <person name="Zhou Y."/>
        </authorList>
    </citation>
    <scope>NUCLEOTIDE SEQUENCE</scope>
    <source>
        <strain evidence="2">CGMCC 1.15958</strain>
    </source>
</reference>
<accession>A0A916YGD3</accession>
<dbReference type="InterPro" id="IPR037523">
    <property type="entry name" value="VOC_core"/>
</dbReference>
<proteinExistence type="predicted"/>
<dbReference type="Proteomes" id="UP000609064">
    <property type="component" value="Unassembled WGS sequence"/>
</dbReference>
<gene>
    <name evidence="2" type="ORF">GCM10011514_04150</name>
</gene>
<evidence type="ECO:0000313" key="2">
    <source>
        <dbReference type="EMBL" id="GGD43394.1"/>
    </source>
</evidence>
<dbReference type="InterPro" id="IPR052164">
    <property type="entry name" value="Anthracycline_SecMetBiosynth"/>
</dbReference>
<dbReference type="SUPFAM" id="SSF54593">
    <property type="entry name" value="Glyoxalase/Bleomycin resistance protein/Dihydroxybiphenyl dioxygenase"/>
    <property type="match status" value="1"/>
</dbReference>
<dbReference type="Pfam" id="PF00903">
    <property type="entry name" value="Glyoxalase"/>
    <property type="match status" value="1"/>
</dbReference>
<sequence length="135" mass="15585">MEKPNNHKTPKVTGIGGIFFFSENPEELQNWYAKNLGIEMNEWGGASFDSRSVDKPEEINSLQWNPFKQGSEYFAPSKKEFMINYRVQNIEGLVSQLKENGVTVLDDIETYDYGKFVHIMDTEGNKIELWEPINS</sequence>
<dbReference type="InterPro" id="IPR029068">
    <property type="entry name" value="Glyas_Bleomycin-R_OHBP_Dase"/>
</dbReference>
<reference evidence="2" key="1">
    <citation type="journal article" date="2014" name="Int. J. Syst. Evol. Microbiol.">
        <title>Complete genome sequence of Corynebacterium casei LMG S-19264T (=DSM 44701T), isolated from a smear-ripened cheese.</title>
        <authorList>
            <consortium name="US DOE Joint Genome Institute (JGI-PGF)"/>
            <person name="Walter F."/>
            <person name="Albersmeier A."/>
            <person name="Kalinowski J."/>
            <person name="Ruckert C."/>
        </authorList>
    </citation>
    <scope>NUCLEOTIDE SEQUENCE</scope>
    <source>
        <strain evidence="2">CGMCC 1.15958</strain>
    </source>
</reference>
<organism evidence="2 3">
    <name type="scientific">Emticicia aquatilis</name>
    <dbReference type="NCBI Taxonomy" id="1537369"/>
    <lineage>
        <taxon>Bacteria</taxon>
        <taxon>Pseudomonadati</taxon>
        <taxon>Bacteroidota</taxon>
        <taxon>Cytophagia</taxon>
        <taxon>Cytophagales</taxon>
        <taxon>Leadbetterellaceae</taxon>
        <taxon>Emticicia</taxon>
    </lineage>
</organism>
<comment type="caution">
    <text evidence="2">The sequence shown here is derived from an EMBL/GenBank/DDBJ whole genome shotgun (WGS) entry which is preliminary data.</text>
</comment>
<feature type="domain" description="VOC" evidence="1">
    <location>
        <begin position="14"/>
        <end position="132"/>
    </location>
</feature>
<evidence type="ECO:0000313" key="3">
    <source>
        <dbReference type="Proteomes" id="UP000609064"/>
    </source>
</evidence>
<dbReference type="PANTHER" id="PTHR33993:SF5">
    <property type="entry name" value="GLYOXALASE"/>
    <property type="match status" value="1"/>
</dbReference>
<evidence type="ECO:0000259" key="1">
    <source>
        <dbReference type="PROSITE" id="PS51819"/>
    </source>
</evidence>
<dbReference type="RefSeq" id="WP_188764158.1">
    <property type="nucleotide sequence ID" value="NZ_BMKK01000001.1"/>
</dbReference>
<dbReference type="EMBL" id="BMKK01000001">
    <property type="protein sequence ID" value="GGD43394.1"/>
    <property type="molecule type" value="Genomic_DNA"/>
</dbReference>
<dbReference type="Gene3D" id="3.10.180.10">
    <property type="entry name" value="2,3-Dihydroxybiphenyl 1,2-Dioxygenase, domain 1"/>
    <property type="match status" value="1"/>
</dbReference>
<dbReference type="PANTHER" id="PTHR33993">
    <property type="entry name" value="GLYOXALASE-RELATED"/>
    <property type="match status" value="1"/>
</dbReference>
<protein>
    <submittedName>
        <fullName evidence="2">Glyoxalase</fullName>
    </submittedName>
</protein>
<dbReference type="PROSITE" id="PS51819">
    <property type="entry name" value="VOC"/>
    <property type="match status" value="1"/>
</dbReference>
<name>A0A916YGD3_9BACT</name>
<dbReference type="AlphaFoldDB" id="A0A916YGD3"/>
<dbReference type="InterPro" id="IPR004360">
    <property type="entry name" value="Glyas_Fos-R_dOase_dom"/>
</dbReference>